<dbReference type="RefSeq" id="WP_092751723.1">
    <property type="nucleotide sequence ID" value="NZ_FOCG01000001.1"/>
</dbReference>
<protein>
    <submittedName>
        <fullName evidence="1">Uncharacterized protein</fullName>
    </submittedName>
</protein>
<gene>
    <name evidence="1" type="ORF">SAMN05216180_0728</name>
</gene>
<evidence type="ECO:0000313" key="1">
    <source>
        <dbReference type="EMBL" id="SEM58768.1"/>
    </source>
</evidence>
<dbReference type="Proteomes" id="UP000199158">
    <property type="component" value="Unassembled WGS sequence"/>
</dbReference>
<dbReference type="AlphaFoldDB" id="A0A1H7ZMJ9"/>
<sequence length="74" mass="8550">MDNRKKSNRKIIDPKGDAVLHGNRARIDPKKDVVSEYTFYAGIQRDFMNAQANIPITNNENVEEIKKFGEENKK</sequence>
<organism evidence="1 2">
    <name type="scientific">Hydrogenoanaerobacterium saccharovorans</name>
    <dbReference type="NCBI Taxonomy" id="474960"/>
    <lineage>
        <taxon>Bacteria</taxon>
        <taxon>Bacillati</taxon>
        <taxon>Bacillota</taxon>
        <taxon>Clostridia</taxon>
        <taxon>Eubacteriales</taxon>
        <taxon>Oscillospiraceae</taxon>
        <taxon>Hydrogenoanaerobacterium</taxon>
    </lineage>
</organism>
<reference evidence="1 2" key="1">
    <citation type="submission" date="2016-10" db="EMBL/GenBank/DDBJ databases">
        <authorList>
            <person name="de Groot N.N."/>
        </authorList>
    </citation>
    <scope>NUCLEOTIDE SEQUENCE [LARGE SCALE GENOMIC DNA]</scope>
    <source>
        <strain evidence="1 2">CGMCC 1.5070</strain>
    </source>
</reference>
<dbReference type="EMBL" id="FOCG01000001">
    <property type="protein sequence ID" value="SEM58768.1"/>
    <property type="molecule type" value="Genomic_DNA"/>
</dbReference>
<evidence type="ECO:0000313" key="2">
    <source>
        <dbReference type="Proteomes" id="UP000199158"/>
    </source>
</evidence>
<name>A0A1H7ZMJ9_9FIRM</name>
<proteinExistence type="predicted"/>
<accession>A0A1H7ZMJ9</accession>
<keyword evidence="2" id="KW-1185">Reference proteome</keyword>